<protein>
    <recommendedName>
        <fullName evidence="4">WD40-repeat-containing domain</fullName>
    </recommendedName>
</protein>
<dbReference type="GO" id="GO:0016226">
    <property type="term" value="P:iron-sulfur cluster assembly"/>
    <property type="evidence" value="ECO:0007669"/>
    <property type="project" value="TreeGrafter"/>
</dbReference>
<evidence type="ECO:0008006" key="4">
    <source>
        <dbReference type="Google" id="ProtNLM"/>
    </source>
</evidence>
<proteinExistence type="predicted"/>
<dbReference type="Pfam" id="PF00400">
    <property type="entry name" value="WD40"/>
    <property type="match status" value="2"/>
</dbReference>
<feature type="repeat" description="WD" evidence="1">
    <location>
        <begin position="258"/>
        <end position="289"/>
    </location>
</feature>
<reference evidence="2" key="1">
    <citation type="submission" date="2021-01" db="EMBL/GenBank/DDBJ databases">
        <authorList>
            <consortium name="Genoscope - CEA"/>
            <person name="William W."/>
        </authorList>
    </citation>
    <scope>NUCLEOTIDE SEQUENCE</scope>
</reference>
<dbReference type="Proteomes" id="UP000692954">
    <property type="component" value="Unassembled WGS sequence"/>
</dbReference>
<evidence type="ECO:0000313" key="3">
    <source>
        <dbReference type="Proteomes" id="UP000692954"/>
    </source>
</evidence>
<dbReference type="OrthoDB" id="406844at2759"/>
<accession>A0A8S1LXF6</accession>
<dbReference type="PROSITE" id="PS50294">
    <property type="entry name" value="WD_REPEATS_REGION"/>
    <property type="match status" value="1"/>
</dbReference>
<dbReference type="FunFam" id="2.130.10.10:FF:001878">
    <property type="entry name" value="Uncharacterized protein"/>
    <property type="match status" value="1"/>
</dbReference>
<dbReference type="PROSITE" id="PS50082">
    <property type="entry name" value="WD_REPEATS_2"/>
    <property type="match status" value="1"/>
</dbReference>
<keyword evidence="1" id="KW-0853">WD repeat</keyword>
<dbReference type="SMART" id="SM00320">
    <property type="entry name" value="WD40"/>
    <property type="match status" value="4"/>
</dbReference>
<organism evidence="2 3">
    <name type="scientific">Paramecium sonneborni</name>
    <dbReference type="NCBI Taxonomy" id="65129"/>
    <lineage>
        <taxon>Eukaryota</taxon>
        <taxon>Sar</taxon>
        <taxon>Alveolata</taxon>
        <taxon>Ciliophora</taxon>
        <taxon>Intramacronucleata</taxon>
        <taxon>Oligohymenophorea</taxon>
        <taxon>Peniculida</taxon>
        <taxon>Parameciidae</taxon>
        <taxon>Paramecium</taxon>
    </lineage>
</organism>
<dbReference type="EMBL" id="CAJJDN010000022">
    <property type="protein sequence ID" value="CAD8067324.1"/>
    <property type="molecule type" value="Genomic_DNA"/>
</dbReference>
<dbReference type="InterPro" id="IPR001680">
    <property type="entry name" value="WD40_rpt"/>
</dbReference>
<comment type="caution">
    <text evidence="2">The sequence shown here is derived from an EMBL/GenBank/DDBJ whole genome shotgun (WGS) entry which is preliminary data.</text>
</comment>
<dbReference type="GO" id="GO:0097361">
    <property type="term" value="C:cytosolic [4Fe-4S] assembly targeting complex"/>
    <property type="evidence" value="ECO:0007669"/>
    <property type="project" value="TreeGrafter"/>
</dbReference>
<keyword evidence="3" id="KW-1185">Reference proteome</keyword>
<dbReference type="PANTHER" id="PTHR19920:SF0">
    <property type="entry name" value="CYTOSOLIC IRON-SULFUR PROTEIN ASSEMBLY PROTEIN CIAO1-RELATED"/>
    <property type="match status" value="1"/>
</dbReference>
<evidence type="ECO:0000313" key="2">
    <source>
        <dbReference type="EMBL" id="CAD8067324.1"/>
    </source>
</evidence>
<gene>
    <name evidence="2" type="ORF">PSON_ATCC_30995.1.T0220389</name>
</gene>
<dbReference type="AlphaFoldDB" id="A0A8S1LXF6"/>
<sequence length="482" mass="56799">MNQNCNIPDHETDVEFLCTNEYCKDFRIFCFKCLQNEKHNTHIKDVQKIKDYGREQINRSDEDLVQDLEKMIDQIFHLFFTFKEELKFGYQISEEELNGLNLIQLNDLLCSKIKFRKEKQSLIQAIQKNAENMIETMYTGLNEFTQQQYDRPGKKVKQEIKTLKFDLIDQIQDQQINSFIFNQDGSLMVGGYESSKIQVFNFKKGQLKMIQQLNFHKKSIYCQYFMKKTNEFLSGSCDKSISISYLNNDQKWDLKQRLEGHQGGINCLVMNKNEDLLISSSDDMLIKFWTKENELWECSQTIGGHSSFVSCISLNESGNSLISCSKDSQILIHQYDQVQKMWILGQTIRIKQWGRRLCFINDIIFAFQPEKKEQMHIYHLDNVEQLFVKTQEVLVGVGSERKKNRSCFWFFPQQYVQSKQIILNKNGCCVNLIKKDSNNDFVTIQSIDFQTKAIFGRMTDDGEYLITWDDRSGSIQIRQFIE</sequence>
<dbReference type="PANTHER" id="PTHR19920">
    <property type="entry name" value="WD40 PROTEIN CIAO1"/>
    <property type="match status" value="1"/>
</dbReference>
<name>A0A8S1LXF6_9CILI</name>
<evidence type="ECO:0000256" key="1">
    <source>
        <dbReference type="PROSITE-ProRule" id="PRU00221"/>
    </source>
</evidence>